<dbReference type="InterPro" id="IPR003692">
    <property type="entry name" value="Hydantoinase_B"/>
</dbReference>
<dbReference type="GO" id="GO:0006749">
    <property type="term" value="P:glutathione metabolic process"/>
    <property type="evidence" value="ECO:0007669"/>
    <property type="project" value="TreeGrafter"/>
</dbReference>
<dbReference type="PANTHER" id="PTHR11365">
    <property type="entry name" value="5-OXOPROLINASE RELATED"/>
    <property type="match status" value="1"/>
</dbReference>
<evidence type="ECO:0000259" key="1">
    <source>
        <dbReference type="Pfam" id="PF02538"/>
    </source>
</evidence>
<reference evidence="2" key="1">
    <citation type="submission" date="2015-10" db="EMBL/GenBank/DDBJ databases">
        <authorList>
            <person name="Gilbert D.G."/>
        </authorList>
    </citation>
    <scope>NUCLEOTIDE SEQUENCE</scope>
</reference>
<dbReference type="AlphaFoldDB" id="A0A160V9C4"/>
<dbReference type="PANTHER" id="PTHR11365:SF23">
    <property type="entry name" value="HYPOTHETICAL 5-OXOPROLINASE (EUROFUNG)-RELATED"/>
    <property type="match status" value="1"/>
</dbReference>
<name>A0A160V9C4_9ZZZZ</name>
<evidence type="ECO:0000313" key="2">
    <source>
        <dbReference type="EMBL" id="CUV02681.1"/>
    </source>
</evidence>
<organism evidence="2">
    <name type="scientific">hydrothermal vent metagenome</name>
    <dbReference type="NCBI Taxonomy" id="652676"/>
    <lineage>
        <taxon>unclassified sequences</taxon>
        <taxon>metagenomes</taxon>
        <taxon>ecological metagenomes</taxon>
    </lineage>
</organism>
<dbReference type="EC" id="3.5.2.14" evidence="2"/>
<dbReference type="GO" id="GO:0047423">
    <property type="term" value="F:N-methylhydantoinase (ATP-hydrolyzing) activity"/>
    <property type="evidence" value="ECO:0007669"/>
    <property type="project" value="UniProtKB-EC"/>
</dbReference>
<dbReference type="EMBL" id="FAXA01000287">
    <property type="protein sequence ID" value="CUV02681.1"/>
    <property type="molecule type" value="Genomic_DNA"/>
</dbReference>
<dbReference type="Pfam" id="PF02538">
    <property type="entry name" value="Hydantoinase_B"/>
    <property type="match status" value="1"/>
</dbReference>
<proteinExistence type="predicted"/>
<accession>A0A160V9C4</accession>
<dbReference type="InterPro" id="IPR045079">
    <property type="entry name" value="Oxoprolinase-like"/>
</dbReference>
<dbReference type="GO" id="GO:0005829">
    <property type="term" value="C:cytosol"/>
    <property type="evidence" value="ECO:0007669"/>
    <property type="project" value="TreeGrafter"/>
</dbReference>
<protein>
    <submittedName>
        <fullName evidence="2">N-methylhydantoinase B</fullName>
        <ecNumber evidence="2">3.5.2.14</ecNumber>
    </submittedName>
</protein>
<gene>
    <name evidence="2" type="ORF">MGWOODY_Clf2635</name>
</gene>
<dbReference type="GO" id="GO:0017168">
    <property type="term" value="F:5-oxoprolinase (ATP-hydrolyzing) activity"/>
    <property type="evidence" value="ECO:0007669"/>
    <property type="project" value="TreeGrafter"/>
</dbReference>
<keyword evidence="2" id="KW-0378">Hydrolase</keyword>
<sequence>MTSTHNVDPVTRQLVRGSLRAARLECELLIERTAMSAFIREKKDYQVNFLDRNGHELYGDTMGSDMVQCVWDTYPAETMAPGDLYWYNDPYLSKGSVTHTPDMTFLAPVFFEGEVVAYCHSFAHFWDLGGSRPGSIGPANTEIFHDGTLVPPIKIVEQGKLNDEAYRIILRNSRYPDLLEGDTRALMASANRAQERLLEMFTRFGKETTLASLDADQADTAKMVREKSLEIIPQGSFSVRDYMDHAGVSDRWYSYHVKLSRDEDRITLDTTESDDQADGSINFLASDGALSAYFGQYFHQYDTSLLPNHGLLAAIDEVQLRQGSILQPDWPAALGCRAHTFTKLKSSVRALLAEATGGKVMAGSAVYVIAYWRMKESGGDWLLCTDGIAVGHGARPFADGLDAIYSRHNENYPGEFMEMEYPLRMERYAIAPDSGGPGKYRGGCGIIRDVRILADEGTFGLRVENNIFPTWGVAGGMGGGTSRVVMNPGTPYEKEIRAFSDDNIWKKGDLVRVHTAGGGGWGDPLERETDQVLNDVLDGFVSVDAAQNSYGVVIGSEKKVVDQRSTTAKREKLRKLRGPTKLFHRFSYFDAAEEELEWVEKHIPR</sequence>
<feature type="domain" description="Hydantoinase B/oxoprolinase" evidence="1">
    <location>
        <begin position="8"/>
        <end position="524"/>
    </location>
</feature>